<reference evidence="1 2" key="1">
    <citation type="journal article" date="2019" name="Sci. Data">
        <title>Hybrid genome assembly and annotation of Danionella translucida.</title>
        <authorList>
            <person name="Kadobianskyi M."/>
            <person name="Schulze L."/>
            <person name="Schuelke M."/>
            <person name="Judkewitz B."/>
        </authorList>
    </citation>
    <scope>NUCLEOTIDE SEQUENCE [LARGE SCALE GENOMIC DNA]</scope>
    <source>
        <strain evidence="1 2">Bolton</strain>
    </source>
</reference>
<keyword evidence="2" id="KW-1185">Reference proteome</keyword>
<dbReference type="AlphaFoldDB" id="A0A553MNY7"/>
<protein>
    <submittedName>
        <fullName evidence="1">Uncharacterized protein</fullName>
    </submittedName>
</protein>
<evidence type="ECO:0000313" key="1">
    <source>
        <dbReference type="EMBL" id="TRY54894.1"/>
    </source>
</evidence>
<gene>
    <name evidence="1" type="ORF">DNTS_011008</name>
</gene>
<dbReference type="EMBL" id="SRMA01027338">
    <property type="protein sequence ID" value="TRY54894.1"/>
    <property type="molecule type" value="Genomic_DNA"/>
</dbReference>
<sequence length="194" mass="20938">ISFICIRIPAACWGPEISTDLPVRDPMGEEHYAWRTPWIPPFMVVVIGQGSSYTGNASPEQAHPLFHTKGPDGVAKTLPFSPIKPLHQPLSLLLSFVLVKDPTYRLTLCIPFLFGICTNALAGPVQSYSSPMGPTIDNLSAMYFGICTVQLLTAERPVSTPVKPRPSMTMSHSQTVGVAHSSLLTKASHDASAP</sequence>
<organism evidence="1 2">
    <name type="scientific">Danionella cerebrum</name>
    <dbReference type="NCBI Taxonomy" id="2873325"/>
    <lineage>
        <taxon>Eukaryota</taxon>
        <taxon>Metazoa</taxon>
        <taxon>Chordata</taxon>
        <taxon>Craniata</taxon>
        <taxon>Vertebrata</taxon>
        <taxon>Euteleostomi</taxon>
        <taxon>Actinopterygii</taxon>
        <taxon>Neopterygii</taxon>
        <taxon>Teleostei</taxon>
        <taxon>Ostariophysi</taxon>
        <taxon>Cypriniformes</taxon>
        <taxon>Danionidae</taxon>
        <taxon>Danioninae</taxon>
        <taxon>Danionella</taxon>
    </lineage>
</organism>
<proteinExistence type="predicted"/>
<evidence type="ECO:0000313" key="2">
    <source>
        <dbReference type="Proteomes" id="UP000316079"/>
    </source>
</evidence>
<name>A0A553MNY7_9TELE</name>
<accession>A0A553MNY7</accession>
<feature type="non-terminal residue" evidence="1">
    <location>
        <position position="1"/>
    </location>
</feature>
<comment type="caution">
    <text evidence="1">The sequence shown here is derived from an EMBL/GenBank/DDBJ whole genome shotgun (WGS) entry which is preliminary data.</text>
</comment>
<dbReference type="OrthoDB" id="10596855at2759"/>
<dbReference type="Proteomes" id="UP000316079">
    <property type="component" value="Unassembled WGS sequence"/>
</dbReference>